<protein>
    <submittedName>
        <fullName evidence="2">FhuF-like iron-sulfur protein</fullName>
    </submittedName>
</protein>
<accession>A0A543PXC5</accession>
<dbReference type="Proteomes" id="UP000320085">
    <property type="component" value="Unassembled WGS sequence"/>
</dbReference>
<dbReference type="RefSeq" id="WP_141821623.1">
    <property type="nucleotide sequence ID" value="NZ_BAAAQC010000022.1"/>
</dbReference>
<evidence type="ECO:0000313" key="3">
    <source>
        <dbReference type="Proteomes" id="UP000320085"/>
    </source>
</evidence>
<dbReference type="InterPro" id="IPR024726">
    <property type="entry name" value="FhuF_C"/>
</dbReference>
<organism evidence="2 3">
    <name type="scientific">Humibacillus xanthopallidus</name>
    <dbReference type="NCBI Taxonomy" id="412689"/>
    <lineage>
        <taxon>Bacteria</taxon>
        <taxon>Bacillati</taxon>
        <taxon>Actinomycetota</taxon>
        <taxon>Actinomycetes</taxon>
        <taxon>Micrococcales</taxon>
        <taxon>Intrasporangiaceae</taxon>
        <taxon>Humibacillus</taxon>
    </lineage>
</organism>
<feature type="domain" description="Ferric siderophore reductase C-terminal" evidence="1">
    <location>
        <begin position="214"/>
        <end position="234"/>
    </location>
</feature>
<comment type="caution">
    <text evidence="2">The sequence shown here is derived from an EMBL/GenBank/DDBJ whole genome shotgun (WGS) entry which is preliminary data.</text>
</comment>
<dbReference type="EMBL" id="VFQF01000001">
    <property type="protein sequence ID" value="TQN48733.1"/>
    <property type="molecule type" value="Genomic_DNA"/>
</dbReference>
<dbReference type="AlphaFoldDB" id="A0A543PXC5"/>
<reference evidence="2 3" key="1">
    <citation type="submission" date="2019-06" db="EMBL/GenBank/DDBJ databases">
        <title>Sequencing the genomes of 1000 actinobacteria strains.</title>
        <authorList>
            <person name="Klenk H.-P."/>
        </authorList>
    </citation>
    <scope>NUCLEOTIDE SEQUENCE [LARGE SCALE GENOMIC DNA]</scope>
    <source>
        <strain evidence="2 3">DSM 21776</strain>
    </source>
</reference>
<sequence>MSEPVPHAAALALLARIDRALPFTSVGTTGSAATVWCADVAHRARAGGDPLRPWRDALQAQQERMHGVAVPPHVPAAFVLQWWCEVVATPLAYAVRLGEGVVVPDPGGLGFELAPGLHPHRIVVDPDRLTRLSPPAVEGDATVSDAATGAGAEVALELARTAYLGLVEDVVRCFAPDVVMGSRQRWGVVEDVWLTAVRLADGAAGVAVGPAPRRVSCCFIYVLPGMRECASCPRGGRG</sequence>
<proteinExistence type="predicted"/>
<evidence type="ECO:0000259" key="1">
    <source>
        <dbReference type="Pfam" id="PF11575"/>
    </source>
</evidence>
<name>A0A543PXC5_9MICO</name>
<evidence type="ECO:0000313" key="2">
    <source>
        <dbReference type="EMBL" id="TQN48733.1"/>
    </source>
</evidence>
<dbReference type="Pfam" id="PF11575">
    <property type="entry name" value="FhuF_C"/>
    <property type="match status" value="1"/>
</dbReference>
<dbReference type="GO" id="GO:0051537">
    <property type="term" value="F:2 iron, 2 sulfur cluster binding"/>
    <property type="evidence" value="ECO:0007669"/>
    <property type="project" value="InterPro"/>
</dbReference>
<dbReference type="OrthoDB" id="4856898at2"/>
<gene>
    <name evidence="2" type="ORF">FHX52_1879</name>
</gene>